<dbReference type="Pfam" id="PF01055">
    <property type="entry name" value="Glyco_hydro_31_2nd"/>
    <property type="match status" value="1"/>
</dbReference>
<keyword evidence="3" id="KW-0732">Signal</keyword>
<proteinExistence type="inferred from homology"/>
<evidence type="ECO:0000256" key="5">
    <source>
        <dbReference type="ARBA" id="ARBA00023180"/>
    </source>
</evidence>
<comment type="caution">
    <text evidence="11">The sequence shown here is derived from an EMBL/GenBank/DDBJ whole genome shotgun (WGS) entry which is preliminary data.</text>
</comment>
<name>A0AB34JZG0_PRYPA</name>
<evidence type="ECO:0000259" key="9">
    <source>
        <dbReference type="Pfam" id="PF13802"/>
    </source>
</evidence>
<dbReference type="SUPFAM" id="SSF51011">
    <property type="entry name" value="Glycosyl hydrolase domain"/>
    <property type="match status" value="1"/>
</dbReference>
<feature type="domain" description="Glycoside hydrolase family 31 TIM barrel" evidence="8">
    <location>
        <begin position="359"/>
        <end position="714"/>
    </location>
</feature>
<dbReference type="Pfam" id="PF21365">
    <property type="entry name" value="Glyco_hydro_31_3rd"/>
    <property type="match status" value="1"/>
</dbReference>
<evidence type="ECO:0000256" key="7">
    <source>
        <dbReference type="RuleBase" id="RU361185"/>
    </source>
</evidence>
<evidence type="ECO:0000256" key="1">
    <source>
        <dbReference type="ARBA" id="ARBA00004881"/>
    </source>
</evidence>
<dbReference type="SUPFAM" id="SSF51445">
    <property type="entry name" value="(Trans)glycosidases"/>
    <property type="match status" value="1"/>
</dbReference>
<dbReference type="Pfam" id="PF13802">
    <property type="entry name" value="Gal_mutarotas_2"/>
    <property type="match status" value="1"/>
</dbReference>
<dbReference type="InterPro" id="IPR017853">
    <property type="entry name" value="GH"/>
</dbReference>
<dbReference type="InterPro" id="IPR025887">
    <property type="entry name" value="Glyco_hydro_31_N_dom"/>
</dbReference>
<dbReference type="InterPro" id="IPR013780">
    <property type="entry name" value="Glyco_hydro_b"/>
</dbReference>
<feature type="domain" description="Glycoside hydrolase family 31 N-terminal" evidence="9">
    <location>
        <begin position="137"/>
        <end position="312"/>
    </location>
</feature>
<gene>
    <name evidence="11" type="ORF">AB1Y20_015772</name>
</gene>
<dbReference type="GO" id="GO:0090599">
    <property type="term" value="F:alpha-glucosidase activity"/>
    <property type="evidence" value="ECO:0007669"/>
    <property type="project" value="TreeGrafter"/>
</dbReference>
<evidence type="ECO:0008006" key="13">
    <source>
        <dbReference type="Google" id="ProtNLM"/>
    </source>
</evidence>
<comment type="similarity">
    <text evidence="2 7">Belongs to the glycosyl hydrolase 31 family.</text>
</comment>
<evidence type="ECO:0000313" key="11">
    <source>
        <dbReference type="EMBL" id="KAL1527089.1"/>
    </source>
</evidence>
<dbReference type="GO" id="GO:0005975">
    <property type="term" value="P:carbohydrate metabolic process"/>
    <property type="evidence" value="ECO:0007669"/>
    <property type="project" value="InterPro"/>
</dbReference>
<dbReference type="AlphaFoldDB" id="A0AB34JZG0"/>
<dbReference type="Gene3D" id="3.20.20.80">
    <property type="entry name" value="Glycosidases"/>
    <property type="match status" value="2"/>
</dbReference>
<evidence type="ECO:0000259" key="10">
    <source>
        <dbReference type="Pfam" id="PF21365"/>
    </source>
</evidence>
<dbReference type="GO" id="GO:0006491">
    <property type="term" value="P:N-glycan processing"/>
    <property type="evidence" value="ECO:0007669"/>
    <property type="project" value="TreeGrafter"/>
</dbReference>
<dbReference type="CDD" id="cd06603">
    <property type="entry name" value="GH31_GANC_GANAB_alpha"/>
    <property type="match status" value="1"/>
</dbReference>
<sequence>MEAFLLAAPIAFDAANFKTACADSLFCRQNRPPAGLRAPFELADPAVTTSAHGAALRVWQPQLGANSTLHLTLTATHGLAAEAPGPAAWRVQLVGHAGSSNELLSSSFVLPTASDSQSPAVLHSSHDAALHVLRTELGGWWSELRVSLRPLRIGLHVGKTGAPSDADDEAVASVNGQGLLRFAASDSSCDGGLERWRGFVDSRPHGCTAVAADISFPEAVEVFGLPERAAPLALPLTMQLVNSPEVQSDGATQGETKLKALAEPHRLFNLDVFQYGPDTPIGLYGSMPFLLAHGRRRVAGALWLNAADTYVDLWKISRQKADGIGSHWLSEAGALEVLLLPGPSAAFVLAQLTAFTGLPAMPPLWSMGYHHSHWNIRSQAQVSALDTNFDRFGIPLDGVWLDIEHTAGKRYFTLDGDAFPSPAELVSQLEPKGRRMVAIADPHLKEDDNYALHADAKSNGWLVRPAAGNEAFVGECWPGRSTYLDVLHPQAREYWAALYARGCGARGAADGGAWPGCGTIGWPAWLHAWNDMNEPSVFSGPELSLPKDARHAWPDGEGGVRPDASVEHRAVHNLYGALLAGATHAGMRRRGGGGARPFVLTRAFYVGTQRHAAVWTGDNSASWEHLRLSFAMALTLGLSAIPFVGADVGGFFGDPSPELLVRWYQAGAYMPFFRAHGHLDTVRREPFLLPPPYAAAAAAAIRERQRLLPYWNTLWWAAASFAAPGLPIMRPLWLHFGAGSAEAGGGAREGSWGGPELLRVQDAWMLGAHLLIHPVSTEGAQEASVLLPQDPASALATYWYDTNAGGEAIRGGGARHVVPAPLHVTPVFQLGGSILPRRERVRRSALLAMWDPITLHVAPDASGAASGTLFLDDGNTIEYAVRGGAHALLGYSYNCSQSNRGVCQLTSSPLPYLGNSDFHLPHQVVVEQILLRGVRATSATLRLEGGSSQVISTTESAHGSLLRLQAPTQSPWALEIELTESPSEVLQG</sequence>
<evidence type="ECO:0000259" key="8">
    <source>
        <dbReference type="Pfam" id="PF01055"/>
    </source>
</evidence>
<organism evidence="11 12">
    <name type="scientific">Prymnesium parvum</name>
    <name type="common">Toxic golden alga</name>
    <dbReference type="NCBI Taxonomy" id="97485"/>
    <lineage>
        <taxon>Eukaryota</taxon>
        <taxon>Haptista</taxon>
        <taxon>Haptophyta</taxon>
        <taxon>Prymnesiophyceae</taxon>
        <taxon>Prymnesiales</taxon>
        <taxon>Prymnesiaceae</taxon>
        <taxon>Prymnesium</taxon>
    </lineage>
</organism>
<evidence type="ECO:0000256" key="2">
    <source>
        <dbReference type="ARBA" id="ARBA00007806"/>
    </source>
</evidence>
<protein>
    <recommendedName>
        <fullName evidence="13">Glycoside hydrolase family 31 N-terminal domain-containing protein</fullName>
    </recommendedName>
</protein>
<dbReference type="Gene3D" id="2.60.40.1180">
    <property type="entry name" value="Golgi alpha-mannosidase II"/>
    <property type="match status" value="2"/>
</dbReference>
<evidence type="ECO:0000256" key="4">
    <source>
        <dbReference type="ARBA" id="ARBA00022801"/>
    </source>
</evidence>
<dbReference type="Gene3D" id="2.60.40.1760">
    <property type="entry name" value="glycosyl hydrolase (family 31)"/>
    <property type="match status" value="1"/>
</dbReference>
<dbReference type="Proteomes" id="UP001515480">
    <property type="component" value="Unassembled WGS sequence"/>
</dbReference>
<dbReference type="PANTHER" id="PTHR22762:SF54">
    <property type="entry name" value="BCDNA.GH04962"/>
    <property type="match status" value="1"/>
</dbReference>
<dbReference type="InterPro" id="IPR000322">
    <property type="entry name" value="Glyco_hydro_31_TIM"/>
</dbReference>
<keyword evidence="6 7" id="KW-0326">Glycosidase</keyword>
<evidence type="ECO:0000256" key="3">
    <source>
        <dbReference type="ARBA" id="ARBA00022729"/>
    </source>
</evidence>
<dbReference type="InterPro" id="IPR048395">
    <property type="entry name" value="Glyco_hydro_31_C"/>
</dbReference>
<accession>A0AB34JZG0</accession>
<comment type="pathway">
    <text evidence="1">Glycan metabolism.</text>
</comment>
<feature type="domain" description="Glycosyl hydrolase family 31 C-terminal" evidence="10">
    <location>
        <begin position="725"/>
        <end position="835"/>
    </location>
</feature>
<dbReference type="PANTHER" id="PTHR22762">
    <property type="entry name" value="ALPHA-GLUCOSIDASE"/>
    <property type="match status" value="1"/>
</dbReference>
<keyword evidence="5" id="KW-0325">Glycoprotein</keyword>
<dbReference type="EMBL" id="JBGBPQ010000003">
    <property type="protein sequence ID" value="KAL1527089.1"/>
    <property type="molecule type" value="Genomic_DNA"/>
</dbReference>
<keyword evidence="12" id="KW-1185">Reference proteome</keyword>
<reference evidence="11 12" key="1">
    <citation type="journal article" date="2024" name="Science">
        <title>Giant polyketide synthase enzymes in the biosynthesis of giant marine polyether toxins.</title>
        <authorList>
            <person name="Fallon T.R."/>
            <person name="Shende V.V."/>
            <person name="Wierzbicki I.H."/>
            <person name="Pendleton A.L."/>
            <person name="Watervoot N.F."/>
            <person name="Auber R.P."/>
            <person name="Gonzalez D.J."/>
            <person name="Wisecaver J.H."/>
            <person name="Moore B.S."/>
        </authorList>
    </citation>
    <scope>NUCLEOTIDE SEQUENCE [LARGE SCALE GENOMIC DNA]</scope>
    <source>
        <strain evidence="11 12">12B1</strain>
    </source>
</reference>
<dbReference type="CDD" id="cd14752">
    <property type="entry name" value="GH31_N"/>
    <property type="match status" value="1"/>
</dbReference>
<keyword evidence="4 7" id="KW-0378">Hydrolase</keyword>
<evidence type="ECO:0000313" key="12">
    <source>
        <dbReference type="Proteomes" id="UP001515480"/>
    </source>
</evidence>
<evidence type="ECO:0000256" key="6">
    <source>
        <dbReference type="ARBA" id="ARBA00023295"/>
    </source>
</evidence>